<comment type="caution">
    <text evidence="2">The sequence shown here is derived from an EMBL/GenBank/DDBJ whole genome shotgun (WGS) entry which is preliminary data.</text>
</comment>
<evidence type="ECO:0000313" key="2">
    <source>
        <dbReference type="EMBL" id="SFQ42335.1"/>
    </source>
</evidence>
<sequence>MANTILQTRKLRLVFLEGTNEKGNPIYAFKTYNTKASSTEDQLYKAANSLASLQSLPLERVEQNDVHFIVE</sequence>
<accession>A0A1I5YDN3</accession>
<feature type="domain" description="DUF1659" evidence="1">
    <location>
        <begin position="2"/>
        <end position="71"/>
    </location>
</feature>
<protein>
    <recommendedName>
        <fullName evidence="1">DUF1659 domain-containing protein</fullName>
    </recommendedName>
</protein>
<evidence type="ECO:0000313" key="3">
    <source>
        <dbReference type="Proteomes" id="UP000182762"/>
    </source>
</evidence>
<evidence type="ECO:0000259" key="1">
    <source>
        <dbReference type="Pfam" id="PF07872"/>
    </source>
</evidence>
<dbReference type="InterPro" id="IPR012454">
    <property type="entry name" value="DUF1659"/>
</dbReference>
<dbReference type="EMBL" id="FOXX01000002">
    <property type="protein sequence ID" value="SFQ42335.1"/>
    <property type="molecule type" value="Genomic_DNA"/>
</dbReference>
<keyword evidence="3" id="KW-1185">Reference proteome</keyword>
<name>A0A1I5YDN3_9BACI</name>
<gene>
    <name evidence="2" type="ORF">SAMN02745910_01397</name>
</gene>
<proteinExistence type="predicted"/>
<dbReference type="Pfam" id="PF07872">
    <property type="entry name" value="DUF1659"/>
    <property type="match status" value="1"/>
</dbReference>
<dbReference type="GeneID" id="93710115"/>
<dbReference type="RefSeq" id="WP_061803801.1">
    <property type="nucleotide sequence ID" value="NZ_FOXX01000002.1"/>
</dbReference>
<organism evidence="2 3">
    <name type="scientific">Priestia endophytica DSM 13796</name>
    <dbReference type="NCBI Taxonomy" id="1121089"/>
    <lineage>
        <taxon>Bacteria</taxon>
        <taxon>Bacillati</taxon>
        <taxon>Bacillota</taxon>
        <taxon>Bacilli</taxon>
        <taxon>Bacillales</taxon>
        <taxon>Bacillaceae</taxon>
        <taxon>Priestia</taxon>
    </lineage>
</organism>
<reference evidence="2 3" key="1">
    <citation type="submission" date="2016-10" db="EMBL/GenBank/DDBJ databases">
        <authorList>
            <person name="Varghese N."/>
            <person name="Submissions S."/>
        </authorList>
    </citation>
    <scope>NUCLEOTIDE SEQUENCE [LARGE SCALE GENOMIC DNA]</scope>
    <source>
        <strain evidence="2 3">DSM 13796</strain>
    </source>
</reference>
<dbReference type="Proteomes" id="UP000182762">
    <property type="component" value="Unassembled WGS sequence"/>
</dbReference>